<evidence type="ECO:0000256" key="20">
    <source>
        <dbReference type="PIRNR" id="PIRNR000208"/>
    </source>
</evidence>
<dbReference type="EMBL" id="JAPWDS010000001">
    <property type="protein sequence ID" value="KAJ5520477.1"/>
    <property type="molecule type" value="Genomic_DNA"/>
</dbReference>
<name>A0A9W9Y741_9EURO</name>
<organism evidence="23 24">
    <name type="scientific">Penicillium fimorum</name>
    <dbReference type="NCBI Taxonomy" id="1882269"/>
    <lineage>
        <taxon>Eukaryota</taxon>
        <taxon>Fungi</taxon>
        <taxon>Dikarya</taxon>
        <taxon>Ascomycota</taxon>
        <taxon>Pezizomycotina</taxon>
        <taxon>Eurotiomycetes</taxon>
        <taxon>Eurotiomycetidae</taxon>
        <taxon>Eurotiales</taxon>
        <taxon>Aspergillaceae</taxon>
        <taxon>Penicillium</taxon>
    </lineage>
</organism>
<dbReference type="InterPro" id="IPR023208">
    <property type="entry name" value="P450R"/>
</dbReference>
<dbReference type="GO" id="GO:0010181">
    <property type="term" value="F:FMN binding"/>
    <property type="evidence" value="ECO:0007669"/>
    <property type="project" value="InterPro"/>
</dbReference>
<reference evidence="23" key="1">
    <citation type="submission" date="2022-12" db="EMBL/GenBank/DDBJ databases">
        <authorList>
            <person name="Petersen C."/>
        </authorList>
    </citation>
    <scope>NUCLEOTIDE SEQUENCE</scope>
    <source>
        <strain evidence="23">IBT 29495</strain>
    </source>
</reference>
<evidence type="ECO:0000256" key="11">
    <source>
        <dbReference type="ARBA" id="ARBA00022955"/>
    </source>
</evidence>
<dbReference type="InterPro" id="IPR017938">
    <property type="entry name" value="Riboflavin_synthase-like_b-brl"/>
</dbReference>
<evidence type="ECO:0000256" key="15">
    <source>
        <dbReference type="ARBA" id="ARBA00023098"/>
    </source>
</evidence>
<dbReference type="InterPro" id="IPR001094">
    <property type="entry name" value="Flavdoxin-like"/>
</dbReference>
<keyword evidence="6" id="KW-0812">Transmembrane</keyword>
<evidence type="ECO:0000256" key="13">
    <source>
        <dbReference type="ARBA" id="ARBA00023002"/>
    </source>
</evidence>
<dbReference type="SUPFAM" id="SSF52218">
    <property type="entry name" value="Flavoproteins"/>
    <property type="match status" value="1"/>
</dbReference>
<evidence type="ECO:0000256" key="12">
    <source>
        <dbReference type="ARBA" id="ARBA00022989"/>
    </source>
</evidence>
<dbReference type="FunFam" id="3.40.50.80:FF:000032">
    <property type="entry name" value="NADPH-dependent diflavin oxidoreductase 1"/>
    <property type="match status" value="1"/>
</dbReference>
<dbReference type="Pfam" id="PF00258">
    <property type="entry name" value="Flavodoxin_1"/>
    <property type="match status" value="1"/>
</dbReference>
<dbReference type="FunFam" id="1.20.990.10:FF:000017">
    <property type="entry name" value="NADPH--cytochrome P450 reductase"/>
    <property type="match status" value="1"/>
</dbReference>
<evidence type="ECO:0000256" key="17">
    <source>
        <dbReference type="ARBA" id="ARBA00023166"/>
    </source>
</evidence>
<keyword evidence="18" id="KW-0753">Steroid metabolism</keyword>
<dbReference type="GO" id="GO:0003958">
    <property type="term" value="F:NADPH-hemoprotein reductase activity"/>
    <property type="evidence" value="ECO:0007669"/>
    <property type="project" value="UniProtKB-EC"/>
</dbReference>
<keyword evidence="16 20" id="KW-0472">Membrane</keyword>
<keyword evidence="15" id="KW-0443">Lipid metabolism</keyword>
<dbReference type="SUPFAM" id="SSF52343">
    <property type="entry name" value="Ferredoxin reductase-like, C-terminal NADP-linked domain"/>
    <property type="match status" value="1"/>
</dbReference>
<evidence type="ECO:0000256" key="2">
    <source>
        <dbReference type="ARBA" id="ARBA00001974"/>
    </source>
</evidence>
<dbReference type="AlphaFoldDB" id="A0A9W9Y741"/>
<dbReference type="Pfam" id="PF00667">
    <property type="entry name" value="FAD_binding_1"/>
    <property type="match status" value="1"/>
</dbReference>
<dbReference type="PROSITE" id="PS50902">
    <property type="entry name" value="FLAVODOXIN_LIKE"/>
    <property type="match status" value="1"/>
</dbReference>
<dbReference type="InterPro" id="IPR001433">
    <property type="entry name" value="OxRdtase_FAD/NAD-bd"/>
</dbReference>
<keyword evidence="14" id="KW-0756">Sterol biosynthesis</keyword>
<dbReference type="PIRSF" id="PIRSF000208">
    <property type="entry name" value="P450R"/>
    <property type="match status" value="1"/>
</dbReference>
<comment type="cofactor">
    <cofactor evidence="1">
        <name>FMN</name>
        <dbReference type="ChEBI" id="CHEBI:58210"/>
    </cofactor>
</comment>
<dbReference type="GO" id="GO:0005829">
    <property type="term" value="C:cytosol"/>
    <property type="evidence" value="ECO:0007669"/>
    <property type="project" value="TreeGrafter"/>
</dbReference>
<dbReference type="GO" id="GO:0050660">
    <property type="term" value="F:flavin adenine dinucleotide binding"/>
    <property type="evidence" value="ECO:0007669"/>
    <property type="project" value="TreeGrafter"/>
</dbReference>
<feature type="domain" description="Flavodoxin-like" evidence="21">
    <location>
        <begin position="92"/>
        <end position="237"/>
    </location>
</feature>
<keyword evidence="8 20" id="KW-0256">Endoplasmic reticulum</keyword>
<evidence type="ECO:0000313" key="23">
    <source>
        <dbReference type="EMBL" id="KAJ5520477.1"/>
    </source>
</evidence>
<keyword evidence="5" id="KW-0288">FMN</keyword>
<proteinExistence type="inferred from homology"/>
<evidence type="ECO:0000256" key="16">
    <source>
        <dbReference type="ARBA" id="ARBA00023136"/>
    </source>
</evidence>
<comment type="cofactor">
    <cofactor evidence="2">
        <name>FAD</name>
        <dbReference type="ChEBI" id="CHEBI:57692"/>
    </cofactor>
</comment>
<dbReference type="Gene3D" id="3.40.50.80">
    <property type="entry name" value="Nucleotide-binding domain of ferredoxin-NADP reductase (FNR) module"/>
    <property type="match status" value="1"/>
</dbReference>
<dbReference type="Gene3D" id="3.40.50.360">
    <property type="match status" value="1"/>
</dbReference>
<dbReference type="InterPro" id="IPR023173">
    <property type="entry name" value="NADPH_Cyt_P450_Rdtase_alpha"/>
</dbReference>
<dbReference type="PRINTS" id="PR00369">
    <property type="entry name" value="FLAVODOXIN"/>
</dbReference>
<reference evidence="23" key="2">
    <citation type="journal article" date="2023" name="IMA Fungus">
        <title>Comparative genomic study of the Penicillium genus elucidates a diverse pangenome and 15 lateral gene transfer events.</title>
        <authorList>
            <person name="Petersen C."/>
            <person name="Sorensen T."/>
            <person name="Nielsen M.R."/>
            <person name="Sondergaard T.E."/>
            <person name="Sorensen J.L."/>
            <person name="Fitzpatrick D.A."/>
            <person name="Frisvad J.C."/>
            <person name="Nielsen K.L."/>
        </authorList>
    </citation>
    <scope>NUCLEOTIDE SEQUENCE</scope>
    <source>
        <strain evidence="23">IBT 29495</strain>
    </source>
</reference>
<dbReference type="InterPro" id="IPR039261">
    <property type="entry name" value="FNR_nucleotide-bd"/>
</dbReference>
<keyword evidence="11" id="KW-0752">Steroid biosynthesis</keyword>
<keyword evidence="7" id="KW-0496">Mitochondrion</keyword>
<dbReference type="PANTHER" id="PTHR19384:SF108">
    <property type="entry name" value="NADPH--CYTOCHROME P450 REDUCTASE"/>
    <property type="match status" value="1"/>
</dbReference>
<keyword evidence="24" id="KW-1185">Reference proteome</keyword>
<keyword evidence="9" id="KW-0274">FAD</keyword>
<dbReference type="GO" id="GO:0005789">
    <property type="term" value="C:endoplasmic reticulum membrane"/>
    <property type="evidence" value="ECO:0007669"/>
    <property type="project" value="UniProtKB-SubCell"/>
</dbReference>
<dbReference type="GO" id="GO:0016126">
    <property type="term" value="P:sterol biosynthetic process"/>
    <property type="evidence" value="ECO:0007669"/>
    <property type="project" value="UniProtKB-KW"/>
</dbReference>
<evidence type="ECO:0000256" key="18">
    <source>
        <dbReference type="ARBA" id="ARBA00023221"/>
    </source>
</evidence>
<sequence>MAVFPQFNIPPELLQELSKYGTPTGLADYAALAVLGGIGATYLSKGRLWDKPDPLHHLLFERPQLKSGGKAGSTNKETRNIAQKLEETSKNIVVFWGSQSGTAEGFAHRLAREISIRWGQETMTADLSDYDPVTISEIPEAKLAIFLVSTYGEGDPSDNTAEFLSWIPKARDVSLSNLRYAAFGLGNTNYKFYNRVVDVIIEGLDKSGARIIMPVGKANDAEGTTEEDFMSWKEDLFTIFKHKLGFQEAEARYIPSFKVEEDESLEHIDLHHGEPNNRVEALKAAAKSSAVRALSISDSRELFTSSNRHCLHIDVDLTSQPELSYKTGDHLAIWPGNPDVEVERLLDVLGISSRRDIPLGVKALDPAAKITIPTPTSPIAIFRYYLEIGACVNRDNVCDLAQFAPTPEAKAYLLQLGQDKDVYASFISRTHVNLGRLLQLACPDKPWDNLPLSYLVETMPHIRPRFYSISSSSMVSPRKPSITAIVSTTPLPQNPNELIHGVTSNYLFAISQQARSQSHPSGITYHLNGPCDALQGGKVFAHIRRSKFKLPVLGNTPLIMVAAGTGIAPFRAFLSERSQFFKIGKEVGQMILFFGCRNPNEDYIYREELEEMQATLGNRLRIVTAFSRLEGTPRQYVQDRVAELRDDVIRLIDEGGNFYICGRAGMAREVEKMVGQTMKGAKRWSDDEFNGWSKTMKMKNKWQEDVWG</sequence>
<evidence type="ECO:0000259" key="21">
    <source>
        <dbReference type="PROSITE" id="PS50902"/>
    </source>
</evidence>
<dbReference type="Gene3D" id="2.40.30.10">
    <property type="entry name" value="Translation factors"/>
    <property type="match status" value="1"/>
</dbReference>
<evidence type="ECO:0000256" key="8">
    <source>
        <dbReference type="ARBA" id="ARBA00022824"/>
    </source>
</evidence>
<dbReference type="Gene3D" id="1.20.990.10">
    <property type="entry name" value="NADPH-cytochrome p450 Reductase, Chain A, domain 3"/>
    <property type="match status" value="1"/>
</dbReference>
<dbReference type="InterPro" id="IPR003097">
    <property type="entry name" value="CysJ-like_FAD-binding"/>
</dbReference>
<comment type="function">
    <text evidence="20">This enzyme is required for electron transfer from NADP to cytochrome P450.</text>
</comment>
<accession>A0A9W9Y741</accession>
<comment type="caution">
    <text evidence="23">The sequence shown here is derived from an EMBL/GenBank/DDBJ whole genome shotgun (WGS) entry which is preliminary data.</text>
</comment>
<dbReference type="InterPro" id="IPR029039">
    <property type="entry name" value="Flavoprotein-like_sf"/>
</dbReference>
<evidence type="ECO:0000259" key="22">
    <source>
        <dbReference type="PROSITE" id="PS51384"/>
    </source>
</evidence>
<comment type="catalytic activity">
    <reaction evidence="19 20">
        <text>2 oxidized [cytochrome P450] + NADPH = 2 reduced [cytochrome P450] + NADP(+) + H(+)</text>
        <dbReference type="Rhea" id="RHEA:24040"/>
        <dbReference type="Rhea" id="RHEA-COMP:14627"/>
        <dbReference type="Rhea" id="RHEA-COMP:14628"/>
        <dbReference type="ChEBI" id="CHEBI:15378"/>
        <dbReference type="ChEBI" id="CHEBI:55376"/>
        <dbReference type="ChEBI" id="CHEBI:57783"/>
        <dbReference type="ChEBI" id="CHEBI:58349"/>
        <dbReference type="ChEBI" id="CHEBI:60344"/>
        <dbReference type="EC" id="1.6.2.4"/>
    </reaction>
</comment>
<dbReference type="InterPro" id="IPR017927">
    <property type="entry name" value="FAD-bd_FR_type"/>
</dbReference>
<comment type="similarity">
    <text evidence="20">In the C-terminal section; belongs to the flavoprotein pyridine nucleotide cytochrome reductase family.</text>
</comment>
<evidence type="ECO:0000313" key="24">
    <source>
        <dbReference type="Proteomes" id="UP001149954"/>
    </source>
</evidence>
<dbReference type="InterPro" id="IPR008254">
    <property type="entry name" value="Flavodoxin/NO_synth"/>
</dbReference>
<keyword evidence="10 20" id="KW-0521">NADP</keyword>
<dbReference type="PRINTS" id="PR00371">
    <property type="entry name" value="FPNCR"/>
</dbReference>
<evidence type="ECO:0000256" key="4">
    <source>
        <dbReference type="ARBA" id="ARBA00022630"/>
    </source>
</evidence>
<evidence type="ECO:0000256" key="19">
    <source>
        <dbReference type="ARBA" id="ARBA00049342"/>
    </source>
</evidence>
<dbReference type="SUPFAM" id="SSF63380">
    <property type="entry name" value="Riboflavin synthase domain-like"/>
    <property type="match status" value="1"/>
</dbReference>
<dbReference type="InterPro" id="IPR001709">
    <property type="entry name" value="Flavoprot_Pyr_Nucl_cyt_Rdtase"/>
</dbReference>
<dbReference type="FunFam" id="3.40.50.360:FF:000036">
    <property type="entry name" value="NADPH--cytochrome P450 reductase"/>
    <property type="match status" value="1"/>
</dbReference>
<keyword evidence="13 20" id="KW-0560">Oxidoreductase</keyword>
<comment type="subcellular location">
    <subcellularLocation>
        <location evidence="20">Endoplasmic reticulum membrane</location>
    </subcellularLocation>
</comment>
<evidence type="ECO:0000256" key="3">
    <source>
        <dbReference type="ARBA" id="ARBA00022516"/>
    </source>
</evidence>
<dbReference type="PROSITE" id="PS51384">
    <property type="entry name" value="FAD_FR"/>
    <property type="match status" value="1"/>
</dbReference>
<keyword evidence="12" id="KW-1133">Transmembrane helix</keyword>
<evidence type="ECO:0000256" key="7">
    <source>
        <dbReference type="ARBA" id="ARBA00022787"/>
    </source>
</evidence>
<evidence type="ECO:0000256" key="10">
    <source>
        <dbReference type="ARBA" id="ARBA00022857"/>
    </source>
</evidence>
<protein>
    <recommendedName>
        <fullName evidence="20">NADPH--cytochrome P450 reductase</fullName>
        <ecNumber evidence="20">1.6.2.4</ecNumber>
    </recommendedName>
</protein>
<keyword evidence="7" id="KW-1000">Mitochondrion outer membrane</keyword>
<dbReference type="Pfam" id="PF00175">
    <property type="entry name" value="NAD_binding_1"/>
    <property type="match status" value="1"/>
</dbReference>
<keyword evidence="3" id="KW-0444">Lipid biosynthesis</keyword>
<keyword evidence="17" id="KW-1207">Sterol metabolism</keyword>
<dbReference type="PANTHER" id="PTHR19384">
    <property type="entry name" value="NITRIC OXIDE SYNTHASE-RELATED"/>
    <property type="match status" value="1"/>
</dbReference>
<feature type="domain" description="FAD-binding FR-type" evidence="22">
    <location>
        <begin position="289"/>
        <end position="551"/>
    </location>
</feature>
<gene>
    <name evidence="23" type="ORF">N7463_000930</name>
</gene>
<dbReference type="Proteomes" id="UP001149954">
    <property type="component" value="Unassembled WGS sequence"/>
</dbReference>
<keyword evidence="4" id="KW-0285">Flavoprotein</keyword>
<evidence type="ECO:0000256" key="14">
    <source>
        <dbReference type="ARBA" id="ARBA00023011"/>
    </source>
</evidence>
<dbReference type="OrthoDB" id="1856718at2759"/>
<evidence type="ECO:0000256" key="9">
    <source>
        <dbReference type="ARBA" id="ARBA00022827"/>
    </source>
</evidence>
<dbReference type="EC" id="1.6.2.4" evidence="20"/>
<evidence type="ECO:0000256" key="5">
    <source>
        <dbReference type="ARBA" id="ARBA00022643"/>
    </source>
</evidence>
<evidence type="ECO:0000256" key="6">
    <source>
        <dbReference type="ARBA" id="ARBA00022692"/>
    </source>
</evidence>
<evidence type="ECO:0000256" key="1">
    <source>
        <dbReference type="ARBA" id="ARBA00001917"/>
    </source>
</evidence>